<accession>A0A6L2JXA6</accession>
<comment type="caution">
    <text evidence="1">The sequence shown here is derived from an EMBL/GenBank/DDBJ whole genome shotgun (WGS) entry which is preliminary data.</text>
</comment>
<keyword evidence="1" id="KW-0695">RNA-directed DNA polymerase</keyword>
<protein>
    <submittedName>
        <fullName evidence="1">Reverse transcriptase domain, reverse transcriptase zinc-binding domain protein</fullName>
    </submittedName>
</protein>
<name>A0A6L2JXA6_TANCI</name>
<sequence>MFERLHKRIKGKGSWCDTVSKKVVKTYNESTKTADGVGADSEADVDGVGVDSTSDIPFNPKAWENAIAGLDNWDNGNRWHNYLRVVGC</sequence>
<keyword evidence="1" id="KW-0548">Nucleotidyltransferase</keyword>
<evidence type="ECO:0000313" key="1">
    <source>
        <dbReference type="EMBL" id="GEU41748.1"/>
    </source>
</evidence>
<dbReference type="AlphaFoldDB" id="A0A6L2JXA6"/>
<organism evidence="1">
    <name type="scientific">Tanacetum cinerariifolium</name>
    <name type="common">Dalmatian daisy</name>
    <name type="synonym">Chrysanthemum cinerariifolium</name>
    <dbReference type="NCBI Taxonomy" id="118510"/>
    <lineage>
        <taxon>Eukaryota</taxon>
        <taxon>Viridiplantae</taxon>
        <taxon>Streptophyta</taxon>
        <taxon>Embryophyta</taxon>
        <taxon>Tracheophyta</taxon>
        <taxon>Spermatophyta</taxon>
        <taxon>Magnoliopsida</taxon>
        <taxon>eudicotyledons</taxon>
        <taxon>Gunneridae</taxon>
        <taxon>Pentapetalae</taxon>
        <taxon>asterids</taxon>
        <taxon>campanulids</taxon>
        <taxon>Asterales</taxon>
        <taxon>Asteraceae</taxon>
        <taxon>Asteroideae</taxon>
        <taxon>Anthemideae</taxon>
        <taxon>Anthemidinae</taxon>
        <taxon>Tanacetum</taxon>
    </lineage>
</organism>
<dbReference type="EMBL" id="BKCJ010001477">
    <property type="protein sequence ID" value="GEU41748.1"/>
    <property type="molecule type" value="Genomic_DNA"/>
</dbReference>
<gene>
    <name evidence="1" type="ORF">Tci_013726</name>
</gene>
<keyword evidence="1" id="KW-0808">Transferase</keyword>
<reference evidence="1" key="1">
    <citation type="journal article" date="2019" name="Sci. Rep.">
        <title>Draft genome of Tanacetum cinerariifolium, the natural source of mosquito coil.</title>
        <authorList>
            <person name="Yamashiro T."/>
            <person name="Shiraishi A."/>
            <person name="Satake H."/>
            <person name="Nakayama K."/>
        </authorList>
    </citation>
    <scope>NUCLEOTIDE SEQUENCE</scope>
</reference>
<dbReference type="GO" id="GO:0003964">
    <property type="term" value="F:RNA-directed DNA polymerase activity"/>
    <property type="evidence" value="ECO:0007669"/>
    <property type="project" value="UniProtKB-KW"/>
</dbReference>
<proteinExistence type="predicted"/>